<evidence type="ECO:0000313" key="2">
    <source>
        <dbReference type="Proteomes" id="UP000239936"/>
    </source>
</evidence>
<dbReference type="Pfam" id="PF13444">
    <property type="entry name" value="Acetyltransf_5"/>
    <property type="match status" value="1"/>
</dbReference>
<dbReference type="InterPro" id="IPR016181">
    <property type="entry name" value="Acyl_CoA_acyltransferase"/>
</dbReference>
<keyword evidence="1" id="KW-0012">Acyltransferase</keyword>
<dbReference type="SUPFAM" id="SSF55729">
    <property type="entry name" value="Acyl-CoA N-acyltransferases (Nat)"/>
    <property type="match status" value="1"/>
</dbReference>
<dbReference type="Proteomes" id="UP000239936">
    <property type="component" value="Unassembled WGS sequence"/>
</dbReference>
<dbReference type="GO" id="GO:0016746">
    <property type="term" value="F:acyltransferase activity"/>
    <property type="evidence" value="ECO:0007669"/>
    <property type="project" value="UniProtKB-KW"/>
</dbReference>
<dbReference type="AlphaFoldDB" id="A0A2S7XSE8"/>
<evidence type="ECO:0000313" key="1">
    <source>
        <dbReference type="EMBL" id="PQJ96321.1"/>
    </source>
</evidence>
<organism evidence="1 2">
    <name type="scientific">Chromatium okenii</name>
    <dbReference type="NCBI Taxonomy" id="61644"/>
    <lineage>
        <taxon>Bacteria</taxon>
        <taxon>Pseudomonadati</taxon>
        <taxon>Pseudomonadota</taxon>
        <taxon>Gammaproteobacteria</taxon>
        <taxon>Chromatiales</taxon>
        <taxon>Chromatiaceae</taxon>
        <taxon>Chromatium</taxon>
    </lineage>
</organism>
<dbReference type="Gene3D" id="3.40.630.30">
    <property type="match status" value="1"/>
</dbReference>
<proteinExistence type="predicted"/>
<dbReference type="NCBIfam" id="TIGR03694">
    <property type="entry name" value="exosort_acyl"/>
    <property type="match status" value="1"/>
</dbReference>
<gene>
    <name evidence="1" type="ORF">CXB77_11305</name>
</gene>
<sequence length="195" mass="21797">MCGGLEHDDYDALAQHCLIVHRATGVGAGCVRMVMANNEPDFLLPLERFCGESLTDPVLHPAHLPRLNVAEGSRLAVHTQFRRRVGETESPVGIALNSDPSPNEQRTFPLLSLALFYASAAMMTFVQRQHVFVMIEPRLARRAITLKLPFVQTGNVVDYHGQRAPYYVSVQQVIDNVPEDMQGLYKFVHDSLNKT</sequence>
<keyword evidence="1" id="KW-0808">Transferase</keyword>
<keyword evidence="2" id="KW-1185">Reference proteome</keyword>
<reference evidence="1 2" key="1">
    <citation type="submission" date="2018-01" db="EMBL/GenBank/DDBJ databases">
        <title>The complete genome sequence of Chromatium okenii LaCa, a purple sulfur bacterium with a turbulent life.</title>
        <authorList>
            <person name="Luedin S.M."/>
            <person name="Liechti N."/>
            <person name="Storelli N."/>
            <person name="Danza F."/>
            <person name="Wittwer M."/>
            <person name="Pothier J.F."/>
            <person name="Tonolla M.A."/>
        </authorList>
    </citation>
    <scope>NUCLEOTIDE SEQUENCE [LARGE SCALE GENOMIC DNA]</scope>
    <source>
        <strain evidence="1 2">LaCa</strain>
    </source>
</reference>
<dbReference type="InterPro" id="IPR022484">
    <property type="entry name" value="PEP-CTERM/exosrtase_acylTfrase"/>
</dbReference>
<name>A0A2S7XSE8_9GAMM</name>
<accession>A0A2S7XSE8</accession>
<comment type="caution">
    <text evidence="1">The sequence shown here is derived from an EMBL/GenBank/DDBJ whole genome shotgun (WGS) entry which is preliminary data.</text>
</comment>
<dbReference type="EMBL" id="PPGH01000035">
    <property type="protein sequence ID" value="PQJ96321.1"/>
    <property type="molecule type" value="Genomic_DNA"/>
</dbReference>
<dbReference type="OrthoDB" id="582214at2"/>
<protein>
    <submittedName>
        <fullName evidence="1">PEP-CTERM/exosortase system-associated acyltransferase</fullName>
    </submittedName>
</protein>